<sequence length="235" mass="25729">MGGTMVGGAMVGDMSSSGMRMNEEEEWRQTAEGQLLVGLLCAALYPQVIAIEREETKKKKGLNAPIKLRIRDRNEDGTGCSDPTEVALHPSSVNAKETKFSSPYLIYHEKVRTTRVYVRDCSPVSAYALILFGGVLSSQPGVPPPPPPPLSKKQKRLKYRPPPPPPVDGILTIDGWIRFSVSVTEQRLLLGVRQKLDSLLATKIESPELEVAEAGKELLDAVSQVLCSTGTEERF</sequence>
<evidence type="ECO:0000256" key="3">
    <source>
        <dbReference type="SAM" id="MobiDB-lite"/>
    </source>
</evidence>
<protein>
    <submittedName>
        <fullName evidence="7">Uncharacterized protein</fullName>
    </submittedName>
</protein>
<dbReference type="EMBL" id="HBGU01003752">
    <property type="protein sequence ID" value="CAD9398344.1"/>
    <property type="molecule type" value="Transcribed_RNA"/>
</dbReference>
<proteinExistence type="predicted"/>
<evidence type="ECO:0000259" key="5">
    <source>
        <dbReference type="Pfam" id="PF26026"/>
    </source>
</evidence>
<dbReference type="InterPro" id="IPR011709">
    <property type="entry name" value="DEAD-box_helicase_OB_fold"/>
</dbReference>
<keyword evidence="2" id="KW-0547">Nucleotide-binding</keyword>
<dbReference type="AlphaFoldDB" id="A0A6U7C475"/>
<evidence type="ECO:0000313" key="7">
    <source>
        <dbReference type="EMBL" id="CAD9398348.1"/>
    </source>
</evidence>
<evidence type="ECO:0000313" key="6">
    <source>
        <dbReference type="EMBL" id="CAD9398344.1"/>
    </source>
</evidence>
<name>A0A6U7C475_9EUKA</name>
<reference evidence="7" key="1">
    <citation type="submission" date="2021-01" db="EMBL/GenBank/DDBJ databases">
        <authorList>
            <person name="Corre E."/>
            <person name="Pelletier E."/>
            <person name="Niang G."/>
            <person name="Scheremetjew M."/>
            <person name="Finn R."/>
            <person name="Kale V."/>
            <person name="Holt S."/>
            <person name="Cochrane G."/>
            <person name="Meng A."/>
            <person name="Brown T."/>
            <person name="Cohen L."/>
        </authorList>
    </citation>
    <scope>NUCLEOTIDE SEQUENCE</scope>
    <source>
        <strain evidence="7">UTEX LB 985</strain>
    </source>
</reference>
<dbReference type="InterPro" id="IPR059023">
    <property type="entry name" value="RNA_hel_CTD"/>
</dbReference>
<evidence type="ECO:0000256" key="2">
    <source>
        <dbReference type="ARBA" id="ARBA00022806"/>
    </source>
</evidence>
<dbReference type="EMBL" id="HBGU01003753">
    <property type="protein sequence ID" value="CAD9398348.1"/>
    <property type="molecule type" value="Transcribed_RNA"/>
</dbReference>
<dbReference type="Pfam" id="PF26026">
    <property type="entry name" value="RNA_hel_CTD"/>
    <property type="match status" value="1"/>
</dbReference>
<feature type="domain" description="DEAD-box helicase OB fold" evidence="4">
    <location>
        <begin position="39"/>
        <end position="134"/>
    </location>
</feature>
<keyword evidence="1" id="KW-0378">Hydrolase</keyword>
<evidence type="ECO:0000256" key="1">
    <source>
        <dbReference type="ARBA" id="ARBA00022801"/>
    </source>
</evidence>
<organism evidence="7">
    <name type="scientific">Haptolina brevifila</name>
    <dbReference type="NCBI Taxonomy" id="156173"/>
    <lineage>
        <taxon>Eukaryota</taxon>
        <taxon>Haptista</taxon>
        <taxon>Haptophyta</taxon>
        <taxon>Prymnesiophyceae</taxon>
        <taxon>Prymnesiales</taxon>
        <taxon>Prymnesiaceae</taxon>
        <taxon>Haptolina</taxon>
    </lineage>
</organism>
<feature type="domain" description="RNA helicase C-terminal" evidence="5">
    <location>
        <begin position="170"/>
        <end position="227"/>
    </location>
</feature>
<feature type="compositionally biased region" description="Pro residues" evidence="3">
    <location>
        <begin position="141"/>
        <end position="150"/>
    </location>
</feature>
<keyword evidence="2" id="KW-0347">Helicase</keyword>
<dbReference type="Pfam" id="PF07717">
    <property type="entry name" value="OB_NTP_bind"/>
    <property type="match status" value="1"/>
</dbReference>
<accession>A0A6U7C475</accession>
<keyword evidence="2" id="KW-0067">ATP-binding</keyword>
<gene>
    <name evidence="6" type="ORF">CBRE1094_LOCUS2026</name>
    <name evidence="7" type="ORF">CBRE1094_LOCUS2027</name>
</gene>
<feature type="region of interest" description="Disordered" evidence="3">
    <location>
        <begin position="140"/>
        <end position="164"/>
    </location>
</feature>
<evidence type="ECO:0000259" key="4">
    <source>
        <dbReference type="Pfam" id="PF07717"/>
    </source>
</evidence>